<dbReference type="Proteomes" id="UP000001640">
    <property type="component" value="Chromosome 8"/>
</dbReference>
<evidence type="ECO:0000256" key="5">
    <source>
        <dbReference type="ARBA" id="ARBA00023163"/>
    </source>
</evidence>
<reference key="2">
    <citation type="submission" date="2011-08" db="EMBL/GenBank/DDBJ databases">
        <title>Genome sequence of Naumovozyma castellii.</title>
        <authorList>
            <person name="Gordon J.L."/>
            <person name="Armisen D."/>
            <person name="Proux-Wera E."/>
            <person name="OhEigeartaigh S.S."/>
            <person name="Byrne K.P."/>
            <person name="Wolfe K.H."/>
        </authorList>
    </citation>
    <scope>NUCLEOTIDE SEQUENCE</scope>
    <source>
        <strain>Type strain:CBS 4309</strain>
    </source>
</reference>
<dbReference type="GO" id="GO:1900101">
    <property type="term" value="P:regulation of endoplasmic reticulum unfolded protein response"/>
    <property type="evidence" value="ECO:0007669"/>
    <property type="project" value="EnsemblFungi"/>
</dbReference>
<dbReference type="GO" id="GO:0005737">
    <property type="term" value="C:cytoplasm"/>
    <property type="evidence" value="ECO:0007669"/>
    <property type="project" value="UniProtKB-SubCell"/>
</dbReference>
<dbReference type="FunFam" id="1.10.238.100:FF:000002">
    <property type="entry name" value="AP-1-like transcription factor"/>
    <property type="match status" value="1"/>
</dbReference>
<evidence type="ECO:0000256" key="7">
    <source>
        <dbReference type="SAM" id="MobiDB-lite"/>
    </source>
</evidence>
<dbReference type="GO" id="GO:0090575">
    <property type="term" value="C:RNA polymerase II transcription regulator complex"/>
    <property type="evidence" value="ECO:0007669"/>
    <property type="project" value="TreeGrafter"/>
</dbReference>
<keyword evidence="10" id="KW-1185">Reference proteome</keyword>
<dbReference type="FunCoup" id="G0VJ87">
    <property type="interactions" value="4351"/>
</dbReference>
<dbReference type="InterPro" id="IPR023167">
    <property type="entry name" value="Yap1_redox_dom_sf"/>
</dbReference>
<evidence type="ECO:0000313" key="10">
    <source>
        <dbReference type="Proteomes" id="UP000001640"/>
    </source>
</evidence>
<dbReference type="Gene3D" id="1.10.238.100">
    <property type="entry name" value="YAP1 redox domain. Chain B"/>
    <property type="match status" value="1"/>
</dbReference>
<dbReference type="PROSITE" id="PS50217">
    <property type="entry name" value="BZIP"/>
    <property type="match status" value="1"/>
</dbReference>
<dbReference type="EMBL" id="HE576759">
    <property type="protein sequence ID" value="CCC71566.1"/>
    <property type="molecule type" value="Genomic_DNA"/>
</dbReference>
<dbReference type="InterPro" id="IPR004827">
    <property type="entry name" value="bZIP"/>
</dbReference>
<gene>
    <name evidence="9" type="primary">NCAS0H02560</name>
    <name evidence="9" type="ordered locus">NCAS_0H02560</name>
</gene>
<feature type="compositionally biased region" description="Low complexity" evidence="7">
    <location>
        <begin position="314"/>
        <end position="360"/>
    </location>
</feature>
<feature type="region of interest" description="Disordered" evidence="7">
    <location>
        <begin position="1"/>
        <end position="87"/>
    </location>
</feature>
<feature type="region of interest" description="Disordered" evidence="7">
    <location>
        <begin position="496"/>
        <end position="523"/>
    </location>
</feature>
<dbReference type="eggNOG" id="ENOG502RPD7">
    <property type="taxonomic scope" value="Eukaryota"/>
</dbReference>
<feature type="compositionally biased region" description="Low complexity" evidence="7">
    <location>
        <begin position="184"/>
        <end position="226"/>
    </location>
</feature>
<dbReference type="Pfam" id="PF08601">
    <property type="entry name" value="PAP1"/>
    <property type="match status" value="1"/>
</dbReference>
<dbReference type="OMA" id="LNMACGN"/>
<dbReference type="GO" id="GO:0001228">
    <property type="term" value="F:DNA-binding transcription activator activity, RNA polymerase II-specific"/>
    <property type="evidence" value="ECO:0007669"/>
    <property type="project" value="TreeGrafter"/>
</dbReference>
<feature type="compositionally biased region" description="Low complexity" evidence="7">
    <location>
        <begin position="500"/>
        <end position="514"/>
    </location>
</feature>
<dbReference type="GO" id="GO:0000304">
    <property type="term" value="P:response to singlet oxygen"/>
    <property type="evidence" value="ECO:0007669"/>
    <property type="project" value="EnsemblFungi"/>
</dbReference>
<dbReference type="KEGG" id="ncs:NCAS_0H02560"/>
<dbReference type="InterPro" id="IPR013910">
    <property type="entry name" value="TF_PAP1"/>
</dbReference>
<dbReference type="SUPFAM" id="SSF57959">
    <property type="entry name" value="Leucine zipper domain"/>
    <property type="match status" value="1"/>
</dbReference>
<feature type="compositionally biased region" description="Polar residues" evidence="7">
    <location>
        <begin position="16"/>
        <end position="25"/>
    </location>
</feature>
<dbReference type="STRING" id="1064592.G0VJ87"/>
<proteinExistence type="predicted"/>
<dbReference type="Gene3D" id="1.20.5.170">
    <property type="match status" value="1"/>
</dbReference>
<name>G0VJ87_NAUCA</name>
<dbReference type="PANTHER" id="PTHR40621">
    <property type="entry name" value="TRANSCRIPTION FACTOR KAPC-RELATED"/>
    <property type="match status" value="1"/>
</dbReference>
<evidence type="ECO:0000313" key="9">
    <source>
        <dbReference type="EMBL" id="CCC71566.1"/>
    </source>
</evidence>
<dbReference type="GeneID" id="96905243"/>
<organism evidence="9 10">
    <name type="scientific">Naumovozyma castellii</name>
    <name type="common">Yeast</name>
    <name type="synonym">Saccharomyces castellii</name>
    <dbReference type="NCBI Taxonomy" id="27288"/>
    <lineage>
        <taxon>Eukaryota</taxon>
        <taxon>Fungi</taxon>
        <taxon>Dikarya</taxon>
        <taxon>Ascomycota</taxon>
        <taxon>Saccharomycotina</taxon>
        <taxon>Saccharomycetes</taxon>
        <taxon>Saccharomycetales</taxon>
        <taxon>Saccharomycetaceae</taxon>
        <taxon>Naumovozyma</taxon>
    </lineage>
</organism>
<dbReference type="InterPro" id="IPR046347">
    <property type="entry name" value="bZIP_sf"/>
</dbReference>
<evidence type="ECO:0000256" key="4">
    <source>
        <dbReference type="ARBA" id="ARBA00023125"/>
    </source>
</evidence>
<protein>
    <recommendedName>
        <fullName evidence="8">BZIP domain-containing protein</fullName>
    </recommendedName>
</protein>
<dbReference type="HOGENOM" id="CLU_032750_0_0_1"/>
<dbReference type="PANTHER" id="PTHR40621:SF6">
    <property type="entry name" value="AP-1-LIKE TRANSCRIPTION FACTOR YAP1-RELATED"/>
    <property type="match status" value="1"/>
</dbReference>
<dbReference type="InterPro" id="IPR050936">
    <property type="entry name" value="AP-1-like"/>
</dbReference>
<reference evidence="9 10" key="1">
    <citation type="journal article" date="2011" name="Proc. Natl. Acad. Sci. U.S.A.">
        <title>Evolutionary erosion of yeast sex chromosomes by mating-type switching accidents.</title>
        <authorList>
            <person name="Gordon J.L."/>
            <person name="Armisen D."/>
            <person name="Proux-Wera E."/>
            <person name="Oheigeartaigh S.S."/>
            <person name="Byrne K.P."/>
            <person name="Wolfe K.H."/>
        </authorList>
    </citation>
    <scope>NUCLEOTIDE SEQUENCE [LARGE SCALE GENOMIC DNA]</scope>
    <source>
        <strain evidence="10">ATCC 76901 / BCRC 22586 / CBS 4309 / NBRC 1992 / NRRL Y-12630</strain>
    </source>
</reference>
<comment type="subcellular location">
    <subcellularLocation>
        <location evidence="2">Cytoplasm</location>
    </subcellularLocation>
    <subcellularLocation>
        <location evidence="1">Nucleus</location>
    </subcellularLocation>
</comment>
<dbReference type="FunFam" id="1.20.5.170:FF:000067">
    <property type="entry name" value="BZIP transcription factor"/>
    <property type="match status" value="1"/>
</dbReference>
<dbReference type="PROSITE" id="PS00036">
    <property type="entry name" value="BZIP_BASIC"/>
    <property type="match status" value="1"/>
</dbReference>
<feature type="domain" description="BZIP" evidence="8">
    <location>
        <begin position="65"/>
        <end position="128"/>
    </location>
</feature>
<keyword evidence="3" id="KW-0805">Transcription regulation</keyword>
<accession>G0VJ87</accession>
<evidence type="ECO:0000256" key="2">
    <source>
        <dbReference type="ARBA" id="ARBA00004496"/>
    </source>
</evidence>
<evidence type="ECO:0000256" key="1">
    <source>
        <dbReference type="ARBA" id="ARBA00004123"/>
    </source>
</evidence>
<evidence type="ECO:0000259" key="8">
    <source>
        <dbReference type="PROSITE" id="PS50217"/>
    </source>
</evidence>
<dbReference type="CDD" id="cd14688">
    <property type="entry name" value="bZIP_YAP"/>
    <property type="match status" value="1"/>
</dbReference>
<dbReference type="SUPFAM" id="SSF111430">
    <property type="entry name" value="YAP1 redox domain"/>
    <property type="match status" value="1"/>
</dbReference>
<dbReference type="AlphaFoldDB" id="G0VJ87"/>
<feature type="compositionally biased region" description="Polar residues" evidence="7">
    <location>
        <begin position="150"/>
        <end position="164"/>
    </location>
</feature>
<feature type="compositionally biased region" description="Basic and acidic residues" evidence="7">
    <location>
        <begin position="26"/>
        <end position="45"/>
    </location>
</feature>
<feature type="region of interest" description="Disordered" evidence="7">
    <location>
        <begin position="150"/>
        <end position="226"/>
    </location>
</feature>
<dbReference type="RefSeq" id="XP_003677913.1">
    <property type="nucleotide sequence ID" value="XM_003677865.1"/>
</dbReference>
<dbReference type="SMART" id="SM00338">
    <property type="entry name" value="BRLZ"/>
    <property type="match status" value="1"/>
</dbReference>
<dbReference type="GO" id="GO:0034599">
    <property type="term" value="P:cellular response to oxidative stress"/>
    <property type="evidence" value="ECO:0007669"/>
    <property type="project" value="EnsemblFungi"/>
</dbReference>
<keyword evidence="4" id="KW-0238">DNA-binding</keyword>
<feature type="region of interest" description="Disordered" evidence="7">
    <location>
        <begin position="309"/>
        <end position="387"/>
    </location>
</feature>
<keyword evidence="6" id="KW-0539">Nucleus</keyword>
<keyword evidence="5" id="KW-0804">Transcription</keyword>
<dbReference type="GO" id="GO:0000976">
    <property type="term" value="F:transcription cis-regulatory region binding"/>
    <property type="evidence" value="ECO:0007669"/>
    <property type="project" value="InterPro"/>
</dbReference>
<dbReference type="InParanoid" id="G0VJ87"/>
<dbReference type="GO" id="GO:0009408">
    <property type="term" value="P:response to heat"/>
    <property type="evidence" value="ECO:0007669"/>
    <property type="project" value="EnsemblFungi"/>
</dbReference>
<evidence type="ECO:0000256" key="6">
    <source>
        <dbReference type="ARBA" id="ARBA00023242"/>
    </source>
</evidence>
<sequence>MSTTTAKRPLELDPNSRLQFAQSKEQQQELERYSTEDAGSRKKQEVSGTSNAAATTNMTKKQLDIEAKNKRTAQNRAAQRAFRERKERKMKELEEKVNNLTKIQKQNEIESEFLRGQLITLVNELKKYRDPNPNESKVLEYLSQHNGNNKDFTFQFPETSNLNKKVTIPSPDGSFERQQQKKPSTSSISSNDDSSSSNLMQTINTPSMSTTTSVSSNQNQNLTGTTNNKTSLEWFDNMFNNDDLFNQQLLSLSNTANANKNTTTTATNTSLLQLDDPNLITNNFDVTDKFDEQVSDFCGKMNMACGTRYDPVPKSKSNTSTPQNNNSSLLSPPSNSKQIANQSNLFNLNTPPNLNITNTFDFNSPLDSPQQQNQAFGQLGMPNSPQFLSAFELPTENSIQKQPQQQQPMASKKSPTLPFINSSLAFPTDDIFNNTISNNNNNSNTNGPLFNESSSLLSDFIRNEDGNVSDSDNDADSDFDNDLINKNLINQEISNPVLAPAPTSVPASTAATAAPEDEDDDEFIVPSRDGGLLRCSEIWDRISAHPKYSDLDIDGLCSELMTKAKCSERGVVVNAEDVQLALTKHMS</sequence>
<feature type="compositionally biased region" description="Polar residues" evidence="7">
    <location>
        <begin position="361"/>
        <end position="387"/>
    </location>
</feature>
<dbReference type="OrthoDB" id="5380163at2759"/>
<evidence type="ECO:0000256" key="3">
    <source>
        <dbReference type="ARBA" id="ARBA00023015"/>
    </source>
</evidence>
<feature type="compositionally biased region" description="Polar residues" evidence="7">
    <location>
        <begin position="46"/>
        <end position="60"/>
    </location>
</feature>